<name>A0A0C6FQX6_9HYPH</name>
<gene>
    <name evidence="2" type="ORF">Maq22A_1p36320</name>
</gene>
<accession>A0A0C6FQX6</accession>
<protein>
    <submittedName>
        <fullName evidence="2">Uncharacterized protein</fullName>
    </submittedName>
</protein>
<sequence>MRPDLLPDGHSRLAARRVRIISGNAHLPRLRVDELLIAEAESEAANQNERDEMIVGFLLLGLLLGTFLAVGVAGFLIGRGA</sequence>
<reference evidence="3" key="2">
    <citation type="submission" date="2015-01" db="EMBL/GenBank/DDBJ databases">
        <title>Complete genome sequence of Methylobacterium aquaticum strain 22A.</title>
        <authorList>
            <person name="Tani A."/>
            <person name="Ogura Y."/>
            <person name="Hayashi T."/>
        </authorList>
    </citation>
    <scope>NUCLEOTIDE SEQUENCE [LARGE SCALE GENOMIC DNA]</scope>
    <source>
        <strain evidence="3">MA-22A</strain>
        <plasmid evidence="3">Plasmid pMaq22A_1p DNA</plasmid>
    </source>
</reference>
<proteinExistence type="predicted"/>
<evidence type="ECO:0000313" key="2">
    <source>
        <dbReference type="EMBL" id="BAQ49472.1"/>
    </source>
</evidence>
<geneLocation type="plasmid" evidence="3">
    <name>pMaq22A_1p DNA</name>
</geneLocation>
<keyword evidence="1" id="KW-0472">Membrane</keyword>
<evidence type="ECO:0000313" key="3">
    <source>
        <dbReference type="Proteomes" id="UP000061432"/>
    </source>
</evidence>
<dbReference type="AlphaFoldDB" id="A0A0C6FQX6"/>
<dbReference type="Proteomes" id="UP000061432">
    <property type="component" value="Plasmid pMaq22A_1p"/>
</dbReference>
<organism evidence="2 3">
    <name type="scientific">Methylobacterium aquaticum</name>
    <dbReference type="NCBI Taxonomy" id="270351"/>
    <lineage>
        <taxon>Bacteria</taxon>
        <taxon>Pseudomonadati</taxon>
        <taxon>Pseudomonadota</taxon>
        <taxon>Alphaproteobacteria</taxon>
        <taxon>Hyphomicrobiales</taxon>
        <taxon>Methylobacteriaceae</taxon>
        <taxon>Methylobacterium</taxon>
    </lineage>
</organism>
<dbReference type="RefSeq" id="WP_060850524.1">
    <property type="nucleotide sequence ID" value="NZ_AP014705.1"/>
</dbReference>
<evidence type="ECO:0000256" key="1">
    <source>
        <dbReference type="SAM" id="Phobius"/>
    </source>
</evidence>
<keyword evidence="1" id="KW-1133">Transmembrane helix</keyword>
<keyword evidence="1" id="KW-0812">Transmembrane</keyword>
<keyword evidence="2" id="KW-0614">Plasmid</keyword>
<dbReference type="PATRIC" id="fig|270351.10.peg.6547"/>
<dbReference type="KEGG" id="maqu:Maq22A_1p36320"/>
<dbReference type="EMBL" id="AP014705">
    <property type="protein sequence ID" value="BAQ49472.1"/>
    <property type="molecule type" value="Genomic_DNA"/>
</dbReference>
<feature type="transmembrane region" description="Helical" evidence="1">
    <location>
        <begin position="54"/>
        <end position="77"/>
    </location>
</feature>
<reference evidence="2 3" key="1">
    <citation type="journal article" date="2015" name="Genome Announc.">
        <title>Complete Genome Sequence of Methylobacterium aquaticum Strain 22A, Isolated from Racomitrium japonicum Moss.</title>
        <authorList>
            <person name="Tani A."/>
            <person name="Ogura Y."/>
            <person name="Hayashi T."/>
            <person name="Kimbara K."/>
        </authorList>
    </citation>
    <scope>NUCLEOTIDE SEQUENCE [LARGE SCALE GENOMIC DNA]</scope>
    <source>
        <strain evidence="2 3">MA-22A</strain>
        <plasmid evidence="3">Plasmid pMaq22A_1p DNA</plasmid>
    </source>
</reference>